<dbReference type="EMBL" id="LWCA01002054">
    <property type="protein sequence ID" value="OAF64175.1"/>
    <property type="molecule type" value="Genomic_DNA"/>
</dbReference>
<keyword evidence="2 8" id="KW-0812">Transmembrane</keyword>
<keyword evidence="4" id="KW-0297">G-protein coupled receptor</keyword>
<feature type="transmembrane region" description="Helical" evidence="8">
    <location>
        <begin position="144"/>
        <end position="161"/>
    </location>
</feature>
<evidence type="ECO:0000256" key="7">
    <source>
        <dbReference type="ARBA" id="ARBA00023224"/>
    </source>
</evidence>
<keyword evidence="7" id="KW-0807">Transducer</keyword>
<keyword evidence="3 8" id="KW-1133">Transmembrane helix</keyword>
<dbReference type="PANTHER" id="PTHR45695">
    <property type="entry name" value="LEUCOKININ RECEPTOR-RELATED"/>
    <property type="match status" value="1"/>
</dbReference>
<dbReference type="OrthoDB" id="2132067at2759"/>
<feature type="non-terminal residue" evidence="10">
    <location>
        <position position="473"/>
    </location>
</feature>
<dbReference type="GO" id="GO:0005886">
    <property type="term" value="C:plasma membrane"/>
    <property type="evidence" value="ECO:0007669"/>
    <property type="project" value="TreeGrafter"/>
</dbReference>
<keyword evidence="5 8" id="KW-0472">Membrane</keyword>
<dbReference type="Gene3D" id="3.30.930.10">
    <property type="entry name" value="Bira Bifunctional Protein, Domain 2"/>
    <property type="match status" value="1"/>
</dbReference>
<evidence type="ECO:0000256" key="5">
    <source>
        <dbReference type="ARBA" id="ARBA00023136"/>
    </source>
</evidence>
<dbReference type="AlphaFoldDB" id="A0A177AQA1"/>
<keyword evidence="6 10" id="KW-0675">Receptor</keyword>
<evidence type="ECO:0000256" key="4">
    <source>
        <dbReference type="ARBA" id="ARBA00023040"/>
    </source>
</evidence>
<feature type="transmembrane region" description="Helical" evidence="8">
    <location>
        <begin position="270"/>
        <end position="288"/>
    </location>
</feature>
<reference evidence="10 11" key="1">
    <citation type="submission" date="2016-04" db="EMBL/GenBank/DDBJ databases">
        <title>The genome of Intoshia linei affirms orthonectids as highly simplified spiralians.</title>
        <authorList>
            <person name="Mikhailov K.V."/>
            <person name="Slusarev G.S."/>
            <person name="Nikitin M.A."/>
            <person name="Logacheva M.D."/>
            <person name="Penin A."/>
            <person name="Aleoshin V."/>
            <person name="Panchin Y.V."/>
        </authorList>
    </citation>
    <scope>NUCLEOTIDE SEQUENCE [LARGE SCALE GENOMIC DNA]</scope>
    <source>
        <strain evidence="10">Intl2013</strain>
        <tissue evidence="10">Whole animal</tissue>
    </source>
</reference>
<dbReference type="SUPFAM" id="SSF81321">
    <property type="entry name" value="Family A G protein-coupled receptor-like"/>
    <property type="match status" value="1"/>
</dbReference>
<sequence>MWNITQNLKCTKSIVLDYSDFMQFWQVKLMIFIIVGIIFVVSIIGNSVAIYTFGFAKSKNRNNIMLTDLCICDFFMSTFFMISKIIMLTSNYFQCHPILCPIFLTLSPSIAKHSILILVNISYDRFQAIKNPIKMLKNRSLRMTYIKIVISWLLPLLFHLPNTIAKPIEYTFIGTKYTTKKLRLWMCYVDYSYWNLIINSHTPITFESIFVPIRFVLLFFIPLVTLVISCILITIEMNHVNKNISNQGNTNAMVISNVSYKNRVQSNKKIGKMMISISVSFIITMFPVHLFDILMETRLAKYFYENCIITHIAVLSMFGYSSTALNPIIYGIMSRDYRRNIIKILNVNFISLNYHVTKNMGFRLNNGYRQVTLCSKMFPSFSTIHLHRTNDAINKLINYGYVGVNSNGLYSLLPLGFRVVEKIKNVLRIFMSDCGALEISMPTLSKQKLWKMTDRINVFQSNLMKTGDYVLNP</sequence>
<evidence type="ECO:0000256" key="6">
    <source>
        <dbReference type="ARBA" id="ARBA00023170"/>
    </source>
</evidence>
<dbReference type="GO" id="GO:0004930">
    <property type="term" value="F:G protein-coupled receptor activity"/>
    <property type="evidence" value="ECO:0007669"/>
    <property type="project" value="UniProtKB-KW"/>
</dbReference>
<organism evidence="10 11">
    <name type="scientific">Intoshia linei</name>
    <dbReference type="NCBI Taxonomy" id="1819745"/>
    <lineage>
        <taxon>Eukaryota</taxon>
        <taxon>Metazoa</taxon>
        <taxon>Spiralia</taxon>
        <taxon>Lophotrochozoa</taxon>
        <taxon>Mesozoa</taxon>
        <taxon>Orthonectida</taxon>
        <taxon>Rhopaluridae</taxon>
        <taxon>Intoshia</taxon>
    </lineage>
</organism>
<dbReference type="InterPro" id="IPR000276">
    <property type="entry name" value="GPCR_Rhodpsn"/>
</dbReference>
<gene>
    <name evidence="10" type="ORF">A3Q56_08111</name>
</gene>
<evidence type="ECO:0000256" key="1">
    <source>
        <dbReference type="ARBA" id="ARBA00004141"/>
    </source>
</evidence>
<evidence type="ECO:0000313" key="10">
    <source>
        <dbReference type="EMBL" id="OAF64175.1"/>
    </source>
</evidence>
<feature type="transmembrane region" description="Helical" evidence="8">
    <location>
        <begin position="308"/>
        <end position="333"/>
    </location>
</feature>
<evidence type="ECO:0000259" key="9">
    <source>
        <dbReference type="PROSITE" id="PS50262"/>
    </source>
</evidence>
<evidence type="ECO:0000313" key="11">
    <source>
        <dbReference type="Proteomes" id="UP000078046"/>
    </source>
</evidence>
<dbReference type="SUPFAM" id="SSF55681">
    <property type="entry name" value="Class II aaRS and biotin synthetases"/>
    <property type="match status" value="1"/>
</dbReference>
<proteinExistence type="predicted"/>
<dbReference type="PROSITE" id="PS50262">
    <property type="entry name" value="G_PROTEIN_RECEP_F1_2"/>
    <property type="match status" value="1"/>
</dbReference>
<comment type="caution">
    <text evidence="10">The sequence shown here is derived from an EMBL/GenBank/DDBJ whole genome shotgun (WGS) entry which is preliminary data.</text>
</comment>
<dbReference type="CDD" id="cd00637">
    <property type="entry name" value="7tm_classA_rhodopsin-like"/>
    <property type="match status" value="1"/>
</dbReference>
<dbReference type="PANTHER" id="PTHR45695:SF9">
    <property type="entry name" value="LEUCOKININ RECEPTOR"/>
    <property type="match status" value="1"/>
</dbReference>
<feature type="transmembrane region" description="Helical" evidence="8">
    <location>
        <begin position="29"/>
        <end position="53"/>
    </location>
</feature>
<name>A0A177AQA1_9BILA</name>
<comment type="subcellular location">
    <subcellularLocation>
        <location evidence="1">Membrane</location>
        <topology evidence="1">Multi-pass membrane protein</topology>
    </subcellularLocation>
</comment>
<feature type="domain" description="G-protein coupled receptors family 1 profile" evidence="9">
    <location>
        <begin position="45"/>
        <end position="330"/>
    </location>
</feature>
<evidence type="ECO:0000256" key="2">
    <source>
        <dbReference type="ARBA" id="ARBA00022692"/>
    </source>
</evidence>
<dbReference type="Pfam" id="PF00001">
    <property type="entry name" value="7tm_1"/>
    <property type="match status" value="1"/>
</dbReference>
<dbReference type="PRINTS" id="PR00237">
    <property type="entry name" value="GPCRRHODOPSN"/>
</dbReference>
<dbReference type="Gene3D" id="1.20.1070.10">
    <property type="entry name" value="Rhodopsin 7-helix transmembrane proteins"/>
    <property type="match status" value="1"/>
</dbReference>
<dbReference type="InterPro" id="IPR045864">
    <property type="entry name" value="aa-tRNA-synth_II/BPL/LPL"/>
</dbReference>
<accession>A0A177AQA1</accession>
<dbReference type="InterPro" id="IPR017452">
    <property type="entry name" value="GPCR_Rhodpsn_7TM"/>
</dbReference>
<protein>
    <submittedName>
        <fullName evidence="10">G-protein coupled receptor</fullName>
    </submittedName>
</protein>
<keyword evidence="11" id="KW-1185">Reference proteome</keyword>
<evidence type="ECO:0000256" key="3">
    <source>
        <dbReference type="ARBA" id="ARBA00022989"/>
    </source>
</evidence>
<evidence type="ECO:0000256" key="8">
    <source>
        <dbReference type="SAM" id="Phobius"/>
    </source>
</evidence>
<feature type="transmembrane region" description="Helical" evidence="8">
    <location>
        <begin position="65"/>
        <end position="86"/>
    </location>
</feature>
<dbReference type="Proteomes" id="UP000078046">
    <property type="component" value="Unassembled WGS sequence"/>
</dbReference>
<feature type="transmembrane region" description="Helical" evidence="8">
    <location>
        <begin position="215"/>
        <end position="235"/>
    </location>
</feature>
<feature type="transmembrane region" description="Helical" evidence="8">
    <location>
        <begin position="98"/>
        <end position="123"/>
    </location>
</feature>